<dbReference type="Proteomes" id="UP000254340">
    <property type="component" value="Unassembled WGS sequence"/>
</dbReference>
<evidence type="ECO:0000256" key="1">
    <source>
        <dbReference type="SAM" id="MobiDB-lite"/>
    </source>
</evidence>
<dbReference type="GO" id="GO:0005829">
    <property type="term" value="C:cytosol"/>
    <property type="evidence" value="ECO:0007669"/>
    <property type="project" value="TreeGrafter"/>
</dbReference>
<dbReference type="GO" id="GO:0006260">
    <property type="term" value="P:DNA replication"/>
    <property type="evidence" value="ECO:0007669"/>
    <property type="project" value="InterPro"/>
</dbReference>
<gene>
    <name evidence="3" type="primary">dnaB_5</name>
    <name evidence="3" type="ORF">NCTC5047_05510</name>
</gene>
<keyword evidence="3" id="KW-0547">Nucleotide-binding</keyword>
<dbReference type="InterPro" id="IPR007694">
    <property type="entry name" value="DNA_helicase_DnaB-like_C"/>
</dbReference>
<feature type="domain" description="SF4 helicase" evidence="2">
    <location>
        <begin position="68"/>
        <end position="343"/>
    </location>
</feature>
<dbReference type="SUPFAM" id="SSF52540">
    <property type="entry name" value="P-loop containing nucleoside triphosphate hydrolases"/>
    <property type="match status" value="1"/>
</dbReference>
<evidence type="ECO:0000259" key="2">
    <source>
        <dbReference type="PROSITE" id="PS51199"/>
    </source>
</evidence>
<sequence length="343" mass="38110">MYLGRRMTLALQVGIQKLSEPTTEGIADIIGNIQADISGIEHSADYGTEHITTGIDMSLETIQSIISGDIWKHKTELGMATIDSAFGGFNNTDFIVVGGRPGMGKTMFSTTVTETVGLKNKKPVLFFSLEMPVEQISERVAFHRARVSKEDLLSKVSGKMDEAWGKVSHCMKEFIDSPIYINDKPSLSVHQVRAEARRMSKKLGGLGVVIVDYLQKMRMSDPENMNRSVGEIATGLKNLAKELRCPVIALAQLNRNLEQRANKRPVAADLRESGVIEQEADVIFMVYRDEKYNENTETERHHRNHLCEVPPCAGGRKDLPLQQPLLRPGPGRFHLQRPDATGG</sequence>
<dbReference type="InterPro" id="IPR027417">
    <property type="entry name" value="P-loop_NTPase"/>
</dbReference>
<evidence type="ECO:0000313" key="3">
    <source>
        <dbReference type="EMBL" id="STT84466.1"/>
    </source>
</evidence>
<keyword evidence="3" id="KW-0347">Helicase</keyword>
<dbReference type="PANTHER" id="PTHR30153:SF2">
    <property type="entry name" value="REPLICATIVE DNA HELICASE"/>
    <property type="match status" value="1"/>
</dbReference>
<feature type="compositionally biased region" description="Low complexity" evidence="1">
    <location>
        <begin position="321"/>
        <end position="332"/>
    </location>
</feature>
<dbReference type="Pfam" id="PF03796">
    <property type="entry name" value="DnaB_C"/>
    <property type="match status" value="1"/>
</dbReference>
<dbReference type="EC" id="3.6.4.12" evidence="3"/>
<organism evidence="3 4">
    <name type="scientific">Klebsiella pneumoniae</name>
    <dbReference type="NCBI Taxonomy" id="573"/>
    <lineage>
        <taxon>Bacteria</taxon>
        <taxon>Pseudomonadati</taxon>
        <taxon>Pseudomonadota</taxon>
        <taxon>Gammaproteobacteria</taxon>
        <taxon>Enterobacterales</taxon>
        <taxon>Enterobacteriaceae</taxon>
        <taxon>Klebsiella/Raoultella group</taxon>
        <taxon>Klebsiella</taxon>
        <taxon>Klebsiella pneumoniae complex</taxon>
    </lineage>
</organism>
<proteinExistence type="predicted"/>
<dbReference type="AlphaFoldDB" id="A0A377XMF3"/>
<dbReference type="PANTHER" id="PTHR30153">
    <property type="entry name" value="REPLICATIVE DNA HELICASE DNAB"/>
    <property type="match status" value="1"/>
</dbReference>
<feature type="region of interest" description="Disordered" evidence="1">
    <location>
        <begin position="321"/>
        <end position="343"/>
    </location>
</feature>
<dbReference type="CDD" id="cd00984">
    <property type="entry name" value="DnaB_C"/>
    <property type="match status" value="1"/>
</dbReference>
<protein>
    <submittedName>
        <fullName evidence="3">Replicative DNA helicase</fullName>
        <ecNumber evidence="3">3.6.4.12</ecNumber>
    </submittedName>
</protein>
<dbReference type="Gene3D" id="3.40.50.300">
    <property type="entry name" value="P-loop containing nucleotide triphosphate hydrolases"/>
    <property type="match status" value="1"/>
</dbReference>
<dbReference type="GO" id="GO:0005524">
    <property type="term" value="F:ATP binding"/>
    <property type="evidence" value="ECO:0007669"/>
    <property type="project" value="InterPro"/>
</dbReference>
<keyword evidence="3" id="KW-0378">Hydrolase</keyword>
<keyword evidence="3" id="KW-0067">ATP-binding</keyword>
<reference evidence="3 4" key="1">
    <citation type="submission" date="2018-06" db="EMBL/GenBank/DDBJ databases">
        <authorList>
            <consortium name="Pathogen Informatics"/>
            <person name="Doyle S."/>
        </authorList>
    </citation>
    <scope>NUCLEOTIDE SEQUENCE [LARGE SCALE GENOMIC DNA]</scope>
    <source>
        <strain evidence="3 4">NCTC5047</strain>
    </source>
</reference>
<dbReference type="EMBL" id="UGLH01000006">
    <property type="protein sequence ID" value="STT84466.1"/>
    <property type="molecule type" value="Genomic_DNA"/>
</dbReference>
<accession>A0A377XMF3</accession>
<evidence type="ECO:0000313" key="4">
    <source>
        <dbReference type="Proteomes" id="UP000254340"/>
    </source>
</evidence>
<name>A0A377XMF3_KLEPN</name>
<dbReference type="GO" id="GO:0016787">
    <property type="term" value="F:hydrolase activity"/>
    <property type="evidence" value="ECO:0007669"/>
    <property type="project" value="UniProtKB-KW"/>
</dbReference>
<dbReference type="PROSITE" id="PS51199">
    <property type="entry name" value="SF4_HELICASE"/>
    <property type="match status" value="1"/>
</dbReference>
<dbReference type="GO" id="GO:0003678">
    <property type="term" value="F:DNA helicase activity"/>
    <property type="evidence" value="ECO:0007669"/>
    <property type="project" value="UniProtKB-EC"/>
</dbReference>